<feature type="transmembrane region" description="Helical" evidence="6">
    <location>
        <begin position="467"/>
        <end position="489"/>
    </location>
</feature>
<feature type="transmembrane region" description="Helical" evidence="6">
    <location>
        <begin position="137"/>
        <end position="161"/>
    </location>
</feature>
<evidence type="ECO:0000256" key="2">
    <source>
        <dbReference type="ARBA" id="ARBA00022692"/>
    </source>
</evidence>
<dbReference type="PANTHER" id="PTHR23507">
    <property type="entry name" value="ZGC:174356"/>
    <property type="match status" value="1"/>
</dbReference>
<gene>
    <name evidence="7" type="ORF">TsFJ059_002033</name>
</gene>
<evidence type="ECO:0000256" key="3">
    <source>
        <dbReference type="ARBA" id="ARBA00022989"/>
    </source>
</evidence>
<keyword evidence="4 6" id="KW-0472">Membrane</keyword>
<evidence type="ECO:0000256" key="4">
    <source>
        <dbReference type="ARBA" id="ARBA00023136"/>
    </source>
</evidence>
<feature type="region of interest" description="Disordered" evidence="5">
    <location>
        <begin position="1"/>
        <end position="28"/>
    </location>
</feature>
<dbReference type="Pfam" id="PF07690">
    <property type="entry name" value="MFS_1"/>
    <property type="match status" value="1"/>
</dbReference>
<keyword evidence="2 6" id="KW-0812">Transmembrane</keyword>
<name>A0A9P8KUA1_9HYPO</name>
<evidence type="ECO:0000313" key="8">
    <source>
        <dbReference type="Proteomes" id="UP000826573"/>
    </source>
</evidence>
<feature type="transmembrane region" description="Helical" evidence="6">
    <location>
        <begin position="110"/>
        <end position="130"/>
    </location>
</feature>
<dbReference type="InterPro" id="IPR036259">
    <property type="entry name" value="MFS_trans_sf"/>
</dbReference>
<keyword evidence="3 6" id="KW-1133">Transmembrane helix</keyword>
<keyword evidence="8" id="KW-1185">Reference proteome</keyword>
<feature type="transmembrane region" description="Helical" evidence="6">
    <location>
        <begin position="204"/>
        <end position="226"/>
    </location>
</feature>
<dbReference type="GO" id="GO:0016020">
    <property type="term" value="C:membrane"/>
    <property type="evidence" value="ECO:0007669"/>
    <property type="project" value="UniProtKB-SubCell"/>
</dbReference>
<feature type="transmembrane region" description="Helical" evidence="6">
    <location>
        <begin position="232"/>
        <end position="253"/>
    </location>
</feature>
<dbReference type="GO" id="GO:0022857">
    <property type="term" value="F:transmembrane transporter activity"/>
    <property type="evidence" value="ECO:0007669"/>
    <property type="project" value="InterPro"/>
</dbReference>
<evidence type="ECO:0000256" key="5">
    <source>
        <dbReference type="SAM" id="MobiDB-lite"/>
    </source>
</evidence>
<evidence type="ECO:0000313" key="7">
    <source>
        <dbReference type="EMBL" id="KAH0526989.1"/>
    </source>
</evidence>
<dbReference type="Proteomes" id="UP000826573">
    <property type="component" value="Unassembled WGS sequence"/>
</dbReference>
<feature type="transmembrane region" description="Helical" evidence="6">
    <location>
        <begin position="426"/>
        <end position="447"/>
    </location>
</feature>
<feature type="transmembrane region" description="Helical" evidence="6">
    <location>
        <begin position="372"/>
        <end position="405"/>
    </location>
</feature>
<evidence type="ECO:0008006" key="9">
    <source>
        <dbReference type="Google" id="ProtNLM"/>
    </source>
</evidence>
<organism evidence="7 8">
    <name type="scientific">Trichoderma semiorbis</name>
    <dbReference type="NCBI Taxonomy" id="1491008"/>
    <lineage>
        <taxon>Eukaryota</taxon>
        <taxon>Fungi</taxon>
        <taxon>Dikarya</taxon>
        <taxon>Ascomycota</taxon>
        <taxon>Pezizomycotina</taxon>
        <taxon>Sordariomycetes</taxon>
        <taxon>Hypocreomycetidae</taxon>
        <taxon>Hypocreales</taxon>
        <taxon>Hypocreaceae</taxon>
        <taxon>Trichoderma</taxon>
    </lineage>
</organism>
<dbReference type="PANTHER" id="PTHR23507:SF1">
    <property type="entry name" value="FI18259P1-RELATED"/>
    <property type="match status" value="1"/>
</dbReference>
<comment type="subcellular location">
    <subcellularLocation>
        <location evidence="1">Membrane</location>
        <topology evidence="1">Multi-pass membrane protein</topology>
    </subcellularLocation>
</comment>
<dbReference type="SUPFAM" id="SSF103473">
    <property type="entry name" value="MFS general substrate transporter"/>
    <property type="match status" value="1"/>
</dbReference>
<accession>A0A9P8KUA1</accession>
<reference evidence="7 8" key="1">
    <citation type="submission" date="2021-08" db="EMBL/GenBank/DDBJ databases">
        <title>The highly contiguous genome resource for Trichoderma semiorbis FJ059, a fungal antagonistic to plant pathogens.</title>
        <authorList>
            <person name="Liu T."/>
        </authorList>
    </citation>
    <scope>NUCLEOTIDE SEQUENCE [LARGE SCALE GENOMIC DNA]</scope>
    <source>
        <strain evidence="7 8">FJ059</strain>
    </source>
</reference>
<dbReference type="Gene3D" id="1.20.1250.20">
    <property type="entry name" value="MFS general substrate transporter like domains"/>
    <property type="match status" value="2"/>
</dbReference>
<feature type="transmembrane region" description="Helical" evidence="6">
    <location>
        <begin position="333"/>
        <end position="352"/>
    </location>
</feature>
<sequence>MPEPDDGLESSPLLQASDEDAEEREQPKADNLKWSKVAIQNALLAATFLVLYAFADILRYISTVRLVELGICREHFLQSDPQSEEHYRNIPEHLCKLPSIQQRLAHLRGYLAALEAIVGLVFTLPYGLLVDRLGERLVAGINVIGYLLSCAWIIVVCYYWQFFPIWSAVLAPLFRIIGGGSPILSSVIYSIAAKSTPDSSRAQCFFLFMAAQLLTEILSIMVAAQLLDHNLLFTPMIINFPVGLLCLATLFIIRPCATHPTRDGYESARGSAAKVLGSIRGSSHVLSEFLKDRNAVALLATVPVAKLVNPVTELMLQYIPKRFGLSLASASRALSIQAIESLILLVVILPILKKVFEVRLHIASAKADLFIAQYGFLFMSAGCILMALSQSLGAFISGLLVFTLGCSTRPALQSILTDLVKREHISVLYAIIAVCDGIGSAAGAFILNRPFAVAIGWDNKLYLGLPFVIGMTCYILGFAGSMLVGGDALL</sequence>
<evidence type="ECO:0000256" key="1">
    <source>
        <dbReference type="ARBA" id="ARBA00004141"/>
    </source>
</evidence>
<dbReference type="EMBL" id="JAIMJC010000003">
    <property type="protein sequence ID" value="KAH0526989.1"/>
    <property type="molecule type" value="Genomic_DNA"/>
</dbReference>
<feature type="transmembrane region" description="Helical" evidence="6">
    <location>
        <begin position="173"/>
        <end position="192"/>
    </location>
</feature>
<comment type="caution">
    <text evidence="7">The sequence shown here is derived from an EMBL/GenBank/DDBJ whole genome shotgun (WGS) entry which is preliminary data.</text>
</comment>
<protein>
    <recommendedName>
        <fullName evidence="9">MFS transporter</fullName>
    </recommendedName>
</protein>
<dbReference type="AlphaFoldDB" id="A0A9P8KUA1"/>
<evidence type="ECO:0000256" key="6">
    <source>
        <dbReference type="SAM" id="Phobius"/>
    </source>
</evidence>
<dbReference type="InterPro" id="IPR011701">
    <property type="entry name" value="MFS"/>
</dbReference>
<proteinExistence type="predicted"/>